<gene>
    <name evidence="6 7" type="primary">purS</name>
    <name evidence="7" type="ORF">H0A61_00331</name>
</gene>
<keyword evidence="1 6" id="KW-0963">Cytoplasm</keyword>
<keyword evidence="2 6" id="KW-0436">Ligase</keyword>
<organism evidence="7 8">
    <name type="scientific">Koleobacter methoxysyntrophicus</name>
    <dbReference type="NCBI Taxonomy" id="2751313"/>
    <lineage>
        <taxon>Bacteria</taxon>
        <taxon>Bacillati</taxon>
        <taxon>Bacillota</taxon>
        <taxon>Clostridia</taxon>
        <taxon>Koleobacterales</taxon>
        <taxon>Koleobacteraceae</taxon>
        <taxon>Koleobacter</taxon>
    </lineage>
</organism>
<keyword evidence="5 6" id="KW-0067">ATP-binding</keyword>
<sequence>MLLARVCVKLKKSVLDPQGKAVKGALTSLGFEGVNDVRIGKNIELILEDSDITEASEKVRMMCDKLLANPVIEDYTFEITEVQKR</sequence>
<comment type="similarity">
    <text evidence="6">Belongs to the PurS family.</text>
</comment>
<dbReference type="InterPro" id="IPR003850">
    <property type="entry name" value="PurS"/>
</dbReference>
<comment type="subunit">
    <text evidence="6">Part of the FGAM synthase complex composed of 1 PurL, 1 PurQ and 2 PurS subunits.</text>
</comment>
<evidence type="ECO:0000256" key="1">
    <source>
        <dbReference type="ARBA" id="ARBA00022490"/>
    </source>
</evidence>
<reference evidence="7" key="1">
    <citation type="submission" date="2020-07" db="EMBL/GenBank/DDBJ databases">
        <title>Koleobacter methoxysyntrophicus gen. nov., sp. nov., a novel anaerobic bacterium isolated from deep subsurface oil field and proposal of Koleobacterales ord. nov. in the phylum Firmicutes.</title>
        <authorList>
            <person name="Sakamoto S."/>
            <person name="Tamaki H."/>
        </authorList>
    </citation>
    <scope>NUCLEOTIDE SEQUENCE</scope>
    <source>
        <strain evidence="7">NRmbB1</strain>
    </source>
</reference>
<dbReference type="NCBIfam" id="NF004630">
    <property type="entry name" value="PRK05974.1"/>
    <property type="match status" value="1"/>
</dbReference>
<dbReference type="Gene3D" id="3.30.1280.10">
    <property type="entry name" value="Phosphoribosylformylglycinamidine synthase subunit PurS"/>
    <property type="match status" value="1"/>
</dbReference>
<dbReference type="GO" id="GO:0005737">
    <property type="term" value="C:cytoplasm"/>
    <property type="evidence" value="ECO:0007669"/>
    <property type="project" value="UniProtKB-SubCell"/>
</dbReference>
<comment type="pathway">
    <text evidence="6">Purine metabolism; IMP biosynthesis via de novo pathway; 5-amino-1-(5-phospho-D-ribosyl)imidazole from N(2)-formyl-N(1)-(5-phospho-D-ribosyl)glycinamide: step 1/2.</text>
</comment>
<comment type="function">
    <text evidence="6">Part of the phosphoribosylformylglycinamidine synthase complex involved in the purines biosynthetic pathway. Catalyzes the ATP-dependent conversion of formylglycinamide ribonucleotide (FGAR) and glutamine to yield formylglycinamidine ribonucleotide (FGAM) and glutamate. The FGAM synthase complex is composed of three subunits. PurQ produces an ammonia molecule by converting glutamine to glutamate. PurL transfers the ammonia molecule to FGAR to form FGAM in an ATP-dependent manner. PurS interacts with PurQ and PurL and is thought to assist in the transfer of the ammonia molecule from PurQ to PurL.</text>
</comment>
<evidence type="ECO:0000256" key="4">
    <source>
        <dbReference type="ARBA" id="ARBA00022755"/>
    </source>
</evidence>
<keyword evidence="4 6" id="KW-0658">Purine biosynthesis</keyword>
<dbReference type="HAMAP" id="MF_01926">
    <property type="entry name" value="PurS"/>
    <property type="match status" value="1"/>
</dbReference>
<evidence type="ECO:0000313" key="8">
    <source>
        <dbReference type="Proteomes" id="UP000662904"/>
    </source>
</evidence>
<dbReference type="EMBL" id="CP059066">
    <property type="protein sequence ID" value="QSQ08012.1"/>
    <property type="molecule type" value="Genomic_DNA"/>
</dbReference>
<comment type="catalytic activity">
    <reaction evidence="6">
        <text>N(2)-formyl-N(1)-(5-phospho-beta-D-ribosyl)glycinamide + L-glutamine + ATP + H2O = 2-formamido-N(1)-(5-O-phospho-beta-D-ribosyl)acetamidine + L-glutamate + ADP + phosphate + H(+)</text>
        <dbReference type="Rhea" id="RHEA:17129"/>
        <dbReference type="ChEBI" id="CHEBI:15377"/>
        <dbReference type="ChEBI" id="CHEBI:15378"/>
        <dbReference type="ChEBI" id="CHEBI:29985"/>
        <dbReference type="ChEBI" id="CHEBI:30616"/>
        <dbReference type="ChEBI" id="CHEBI:43474"/>
        <dbReference type="ChEBI" id="CHEBI:58359"/>
        <dbReference type="ChEBI" id="CHEBI:147286"/>
        <dbReference type="ChEBI" id="CHEBI:147287"/>
        <dbReference type="ChEBI" id="CHEBI:456216"/>
        <dbReference type="EC" id="6.3.5.3"/>
    </reaction>
</comment>
<dbReference type="NCBIfam" id="TIGR00302">
    <property type="entry name" value="phosphoribosylformylglycinamidine synthase subunit PurS"/>
    <property type="match status" value="1"/>
</dbReference>
<name>A0A8A0RJE3_9FIRM</name>
<evidence type="ECO:0000256" key="6">
    <source>
        <dbReference type="HAMAP-Rule" id="MF_01926"/>
    </source>
</evidence>
<dbReference type="GO" id="GO:0005524">
    <property type="term" value="F:ATP binding"/>
    <property type="evidence" value="ECO:0007669"/>
    <property type="project" value="UniProtKB-UniRule"/>
</dbReference>
<dbReference type="RefSeq" id="WP_206708249.1">
    <property type="nucleotide sequence ID" value="NZ_CP059066.1"/>
</dbReference>
<keyword evidence="8" id="KW-1185">Reference proteome</keyword>
<accession>A0A8A0RJE3</accession>
<evidence type="ECO:0000313" key="7">
    <source>
        <dbReference type="EMBL" id="QSQ08012.1"/>
    </source>
</evidence>
<dbReference type="AlphaFoldDB" id="A0A8A0RJE3"/>
<dbReference type="PANTHER" id="PTHR34696:SF1">
    <property type="entry name" value="PHOSPHORIBOSYLFORMYLGLYCINAMIDINE SYNTHASE SUBUNIT PURS"/>
    <property type="match status" value="1"/>
</dbReference>
<dbReference type="GO" id="GO:0006189">
    <property type="term" value="P:'de novo' IMP biosynthetic process"/>
    <property type="evidence" value="ECO:0007669"/>
    <property type="project" value="UniProtKB-UniRule"/>
</dbReference>
<dbReference type="SUPFAM" id="SSF82697">
    <property type="entry name" value="PurS-like"/>
    <property type="match status" value="1"/>
</dbReference>
<dbReference type="EC" id="6.3.5.3" evidence="6"/>
<evidence type="ECO:0000256" key="2">
    <source>
        <dbReference type="ARBA" id="ARBA00022598"/>
    </source>
</evidence>
<comment type="subcellular location">
    <subcellularLocation>
        <location evidence="6">Cytoplasm</location>
    </subcellularLocation>
</comment>
<dbReference type="Proteomes" id="UP000662904">
    <property type="component" value="Chromosome"/>
</dbReference>
<dbReference type="UniPathway" id="UPA00074">
    <property type="reaction ID" value="UER00128"/>
</dbReference>
<dbReference type="PANTHER" id="PTHR34696">
    <property type="entry name" value="PHOSPHORIBOSYLFORMYLGLYCINAMIDINE SYNTHASE SUBUNIT PURS"/>
    <property type="match status" value="1"/>
</dbReference>
<protein>
    <recommendedName>
        <fullName evidence="6">Phosphoribosylformylglycinamidine synthase subunit PurS</fullName>
        <shortName evidence="6">FGAM synthase</shortName>
        <ecNumber evidence="6">6.3.5.3</ecNumber>
    </recommendedName>
    <alternativeName>
        <fullName evidence="6">Formylglycinamide ribonucleotide amidotransferase subunit III</fullName>
        <shortName evidence="6">FGAR amidotransferase III</shortName>
        <shortName evidence="6">FGAR-AT III</shortName>
    </alternativeName>
    <alternativeName>
        <fullName evidence="6">Phosphoribosylformylglycinamidine synthase subunit III</fullName>
    </alternativeName>
</protein>
<dbReference type="GO" id="GO:0004642">
    <property type="term" value="F:phosphoribosylformylglycinamidine synthase activity"/>
    <property type="evidence" value="ECO:0007669"/>
    <property type="project" value="UniProtKB-UniRule"/>
</dbReference>
<dbReference type="Pfam" id="PF02700">
    <property type="entry name" value="PurS"/>
    <property type="match status" value="1"/>
</dbReference>
<evidence type="ECO:0000256" key="5">
    <source>
        <dbReference type="ARBA" id="ARBA00022840"/>
    </source>
</evidence>
<dbReference type="KEGG" id="kme:H0A61_00331"/>
<keyword evidence="3 6" id="KW-0547">Nucleotide-binding</keyword>
<dbReference type="InterPro" id="IPR036604">
    <property type="entry name" value="PurS-like_sf"/>
</dbReference>
<proteinExistence type="inferred from homology"/>
<evidence type="ECO:0000256" key="3">
    <source>
        <dbReference type="ARBA" id="ARBA00022741"/>
    </source>
</evidence>